<evidence type="ECO:0000256" key="3">
    <source>
        <dbReference type="ARBA" id="ARBA00016219"/>
    </source>
</evidence>
<dbReference type="Pfam" id="PF08125">
    <property type="entry name" value="Mannitol_dh_C"/>
    <property type="match status" value="1"/>
</dbReference>
<organism evidence="9">
    <name type="scientific">Herbiconiux sp. A18JL235</name>
    <dbReference type="NCBI Taxonomy" id="3152363"/>
    <lineage>
        <taxon>Bacteria</taxon>
        <taxon>Bacillati</taxon>
        <taxon>Actinomycetota</taxon>
        <taxon>Actinomycetes</taxon>
        <taxon>Micrococcales</taxon>
        <taxon>Microbacteriaceae</taxon>
        <taxon>Herbiconiux</taxon>
    </lineage>
</organism>
<evidence type="ECO:0000313" key="9">
    <source>
        <dbReference type="EMBL" id="XDI04174.1"/>
    </source>
</evidence>
<sequence>MTILTAGTVGSLASAVAVPPYDRGAVRAGIVHFGVGAFHRAHEAMFVDRVLGAGAGGGAGDWGIIGVGTLAGDAAMRDALTAQDCLYTLVTTAPSGEVEARVIGSLVRYLFAPEQGAEVVEALRDPAIRIVSLTITEGGYGINDATGAFEPSDAATLADLDVFVGHKEELTGEGGDDAHPLDRPVPTSALGFIVRGLADRRAAGEVPFTVMSCDNIQGNGRVARAAVLAFAQRIDQELAEWIAAEVAFPNSMVDRITPATTDESRERVAREFGIEDRWPVLSESFVQWVLEDSFTAGRPPFDEVGVQIVPEVEPYELMKLRLLNASHQAMSYLGLLAGAEYVHEVCRDELFADFLLGYMTREARPTLDPVPGVDLDEYSAELMRRFGSEAIADTLMRQIVDGSERIPKFLLPVVRAQLVSGGEIERSVLVLAAWSRFLEGVADDGSTLTPVDRRLPELQDAVAGEKDAPGSFLDYAPVFGDLGADPRLRAAFVDARARLAELGARGALGALRG</sequence>
<dbReference type="PANTHER" id="PTHR43362">
    <property type="entry name" value="MANNITOL DEHYDROGENASE DSF1-RELATED"/>
    <property type="match status" value="1"/>
</dbReference>
<accession>A0AB39BCM6</accession>
<dbReference type="InterPro" id="IPR036291">
    <property type="entry name" value="NAD(P)-bd_dom_sf"/>
</dbReference>
<comment type="catalytic activity">
    <reaction evidence="6">
        <text>D-mannitol 1-phosphate + NAD(+) = beta-D-fructose 6-phosphate + NADH + H(+)</text>
        <dbReference type="Rhea" id="RHEA:19661"/>
        <dbReference type="ChEBI" id="CHEBI:15378"/>
        <dbReference type="ChEBI" id="CHEBI:57540"/>
        <dbReference type="ChEBI" id="CHEBI:57634"/>
        <dbReference type="ChEBI" id="CHEBI:57945"/>
        <dbReference type="ChEBI" id="CHEBI:61381"/>
        <dbReference type="EC" id="1.1.1.17"/>
    </reaction>
</comment>
<dbReference type="PANTHER" id="PTHR43362:SF1">
    <property type="entry name" value="MANNITOL DEHYDROGENASE 2-RELATED"/>
    <property type="match status" value="1"/>
</dbReference>
<feature type="domain" description="Mannitol dehydrogenase N-terminal" evidence="7">
    <location>
        <begin position="29"/>
        <end position="301"/>
    </location>
</feature>
<dbReference type="InterPro" id="IPR013118">
    <property type="entry name" value="Mannitol_DH_C"/>
</dbReference>
<proteinExistence type="inferred from homology"/>
<dbReference type="InterPro" id="IPR013328">
    <property type="entry name" value="6PGD_dom2"/>
</dbReference>
<dbReference type="AlphaFoldDB" id="A0AB39BCM6"/>
<evidence type="ECO:0000256" key="4">
    <source>
        <dbReference type="ARBA" id="ARBA00023002"/>
    </source>
</evidence>
<dbReference type="EMBL" id="CP162511">
    <property type="protein sequence ID" value="XDI04174.1"/>
    <property type="molecule type" value="Genomic_DNA"/>
</dbReference>
<name>A0AB39BCM6_9MICO</name>
<dbReference type="SUPFAM" id="SSF48179">
    <property type="entry name" value="6-phosphogluconate dehydrogenase C-terminal domain-like"/>
    <property type="match status" value="1"/>
</dbReference>
<dbReference type="InterPro" id="IPR008927">
    <property type="entry name" value="6-PGluconate_DH-like_C_sf"/>
</dbReference>
<evidence type="ECO:0000259" key="7">
    <source>
        <dbReference type="Pfam" id="PF01232"/>
    </source>
</evidence>
<dbReference type="Gene3D" id="3.40.50.720">
    <property type="entry name" value="NAD(P)-binding Rossmann-like Domain"/>
    <property type="match status" value="1"/>
</dbReference>
<dbReference type="SUPFAM" id="SSF51735">
    <property type="entry name" value="NAD(P)-binding Rossmann-fold domains"/>
    <property type="match status" value="1"/>
</dbReference>
<dbReference type="EC" id="1.1.1.17" evidence="2"/>
<keyword evidence="5" id="KW-0520">NAD</keyword>
<dbReference type="RefSeq" id="WP_368496584.1">
    <property type="nucleotide sequence ID" value="NZ_CP162511.1"/>
</dbReference>
<feature type="domain" description="Mannitol dehydrogenase C-terminal" evidence="8">
    <location>
        <begin position="311"/>
        <end position="495"/>
    </location>
</feature>
<dbReference type="Pfam" id="PF01232">
    <property type="entry name" value="Mannitol_dh"/>
    <property type="match status" value="1"/>
</dbReference>
<keyword evidence="4 9" id="KW-0560">Oxidoreductase</keyword>
<gene>
    <name evidence="9" type="ORF">ABFY20_12540</name>
</gene>
<dbReference type="InterPro" id="IPR023027">
    <property type="entry name" value="Mannitol_DH_CS"/>
</dbReference>
<dbReference type="GO" id="GO:0008926">
    <property type="term" value="F:mannitol-1-phosphate 5-dehydrogenase activity"/>
    <property type="evidence" value="ECO:0007669"/>
    <property type="project" value="UniProtKB-EC"/>
</dbReference>
<comment type="similarity">
    <text evidence="1">Belongs to the mannitol dehydrogenase family.</text>
</comment>
<reference evidence="9" key="1">
    <citation type="submission" date="2024-05" db="EMBL/GenBank/DDBJ databases">
        <title>Herbiconiux sp. A18JL235.</title>
        <authorList>
            <person name="Zhang G."/>
        </authorList>
    </citation>
    <scope>NUCLEOTIDE SEQUENCE</scope>
    <source>
        <strain evidence="9">A18JL235</strain>
    </source>
</reference>
<evidence type="ECO:0000256" key="6">
    <source>
        <dbReference type="ARBA" id="ARBA00048615"/>
    </source>
</evidence>
<dbReference type="Gene3D" id="1.10.1040.10">
    <property type="entry name" value="N-(1-d-carboxylethyl)-l-norvaline Dehydrogenase, domain 2"/>
    <property type="match status" value="1"/>
</dbReference>
<evidence type="ECO:0000256" key="2">
    <source>
        <dbReference type="ARBA" id="ARBA00012939"/>
    </source>
</evidence>
<dbReference type="InterPro" id="IPR050988">
    <property type="entry name" value="Mannitol_DH/Oxidoreductase"/>
</dbReference>
<dbReference type="InterPro" id="IPR013131">
    <property type="entry name" value="Mannitol_DH_N"/>
</dbReference>
<protein>
    <recommendedName>
        <fullName evidence="3">Mannitol-1-phosphate 5-dehydrogenase</fullName>
        <ecNumber evidence="2">1.1.1.17</ecNumber>
    </recommendedName>
</protein>
<evidence type="ECO:0000259" key="8">
    <source>
        <dbReference type="Pfam" id="PF08125"/>
    </source>
</evidence>
<evidence type="ECO:0000256" key="5">
    <source>
        <dbReference type="ARBA" id="ARBA00023027"/>
    </source>
</evidence>
<evidence type="ECO:0000256" key="1">
    <source>
        <dbReference type="ARBA" id="ARBA00006541"/>
    </source>
</evidence>
<dbReference type="PROSITE" id="PS00974">
    <property type="entry name" value="MANNITOL_DHGENASE"/>
    <property type="match status" value="1"/>
</dbReference>
<dbReference type="GO" id="GO:0019594">
    <property type="term" value="P:mannitol metabolic process"/>
    <property type="evidence" value="ECO:0007669"/>
    <property type="project" value="InterPro"/>
</dbReference>